<dbReference type="SMART" id="SM01101">
    <property type="entry name" value="CRISPR_assoc"/>
    <property type="match status" value="1"/>
</dbReference>
<organism evidence="1 2">
    <name type="scientific">Saccharomonospora glauca K62</name>
    <dbReference type="NCBI Taxonomy" id="928724"/>
    <lineage>
        <taxon>Bacteria</taxon>
        <taxon>Bacillati</taxon>
        <taxon>Actinomycetota</taxon>
        <taxon>Actinomycetes</taxon>
        <taxon>Pseudonocardiales</taxon>
        <taxon>Pseudonocardiaceae</taxon>
        <taxon>Saccharomonospora</taxon>
    </lineage>
</organism>
<dbReference type="HOGENOM" id="CLU_080982_0_2_11"/>
<protein>
    <submittedName>
        <fullName evidence="1">CRISPR-associated protein Cas6/Cse3/CasE, subtype I</fullName>
    </submittedName>
</protein>
<evidence type="ECO:0000313" key="2">
    <source>
        <dbReference type="Proteomes" id="UP000005087"/>
    </source>
</evidence>
<dbReference type="SUPFAM" id="SSF117987">
    <property type="entry name" value="CRISPR-associated protein"/>
    <property type="match status" value="2"/>
</dbReference>
<dbReference type="STRING" id="928724.SacglDRAFT_01981"/>
<dbReference type="RefSeq" id="WP_005464005.1">
    <property type="nucleotide sequence ID" value="NZ_CM001484.1"/>
</dbReference>
<dbReference type="Gene3D" id="3.30.70.1200">
    <property type="entry name" value="Crispr-associated protein, domain 1"/>
    <property type="match status" value="1"/>
</dbReference>
<name>I1D1R4_9PSEU</name>
<dbReference type="eggNOG" id="ENOG5032VT0">
    <property type="taxonomic scope" value="Bacteria"/>
</dbReference>
<dbReference type="Proteomes" id="UP000005087">
    <property type="component" value="Chromosome"/>
</dbReference>
<reference evidence="2" key="2">
    <citation type="submission" date="2012-01" db="EMBL/GenBank/DDBJ databases">
        <title>Noncontiguous Finished sequence of chromosome of Saccharomonospora glauca K62.</title>
        <authorList>
            <consortium name="US DOE Joint Genome Institute"/>
            <person name="Lucas S."/>
            <person name="Han J."/>
            <person name="Lapidus A."/>
            <person name="Cheng J.-F."/>
            <person name="Goodwin L."/>
            <person name="Pitluck S."/>
            <person name="Peters L."/>
            <person name="Mikhailova N."/>
            <person name="Held B."/>
            <person name="Detter J.C."/>
            <person name="Han C."/>
            <person name="Tapia R."/>
            <person name="Land M."/>
            <person name="Hauser L."/>
            <person name="Kyrpides N."/>
            <person name="Ivanova N."/>
            <person name="Pagani I."/>
            <person name="Brambilla E.-M."/>
            <person name="Klenk H.-P."/>
            <person name="Woyke T."/>
        </authorList>
    </citation>
    <scope>NUCLEOTIDE SEQUENCE [LARGE SCALE GENOMIC DNA]</scope>
    <source>
        <strain evidence="2">K62</strain>
    </source>
</reference>
<evidence type="ECO:0000313" key="1">
    <source>
        <dbReference type="EMBL" id="EIE98888.1"/>
    </source>
</evidence>
<dbReference type="NCBIfam" id="TIGR01907">
    <property type="entry name" value="casE_Cse3"/>
    <property type="match status" value="1"/>
</dbReference>
<sequence length="223" mass="24132">MSLWLVRILVNPRCHRVWSRGTLDGGALHRDIMRLAPDALGDQARKAANVLFRAEHTQRGLKILAQLSCAPRVDNLAPDFAHGTPECRNIESLVSSMRSGTQVRYRIDANPTKRLGNSAGDKKGRLAALHGADAEEWWHRRAAESGLELLSTTASAMPDILGSRNRDRRGRCRATSHGVTRFEGVAVVAAPEKVRSAVVEGVGRARTYGCGLLSIAPVPTSGG</sequence>
<accession>I1D1R4</accession>
<dbReference type="AlphaFoldDB" id="I1D1R4"/>
<dbReference type="InterPro" id="IPR010179">
    <property type="entry name" value="CRISPR-assoc_prot_Cse3"/>
</dbReference>
<proteinExistence type="predicted"/>
<dbReference type="Gene3D" id="3.30.70.1210">
    <property type="entry name" value="Crispr-associated protein, domain 2"/>
    <property type="match status" value="1"/>
</dbReference>
<keyword evidence="2" id="KW-1185">Reference proteome</keyword>
<gene>
    <name evidence="1" type="ORF">SacglDRAFT_01981</name>
</gene>
<dbReference type="Pfam" id="PF08798">
    <property type="entry name" value="CRISPR_assoc"/>
    <property type="match status" value="1"/>
</dbReference>
<reference evidence="1 2" key="1">
    <citation type="submission" date="2011-09" db="EMBL/GenBank/DDBJ databases">
        <authorList>
            <consortium name="US DOE Joint Genome Institute (JGI-PGF)"/>
            <person name="Lucas S."/>
            <person name="Han J."/>
            <person name="Lapidus A."/>
            <person name="Cheng J.-F."/>
            <person name="Goodwin L."/>
            <person name="Pitluck S."/>
            <person name="Peters L."/>
            <person name="Land M.L."/>
            <person name="Hauser L."/>
            <person name="Brambilla E."/>
            <person name="Klenk H.-P."/>
            <person name="Woyke T.J."/>
        </authorList>
    </citation>
    <scope>NUCLEOTIDE SEQUENCE [LARGE SCALE GENOMIC DNA]</scope>
    <source>
        <strain evidence="1 2">K62</strain>
    </source>
</reference>
<dbReference type="CDD" id="cd09727">
    <property type="entry name" value="Cas6_I-E"/>
    <property type="match status" value="1"/>
</dbReference>
<dbReference type="EMBL" id="CM001484">
    <property type="protein sequence ID" value="EIE98888.1"/>
    <property type="molecule type" value="Genomic_DNA"/>
</dbReference>